<dbReference type="OrthoDB" id="329835at2759"/>
<feature type="domain" description="Ketosynthase family 3 (KS3)" evidence="11">
    <location>
        <begin position="26"/>
        <end position="450"/>
    </location>
</feature>
<evidence type="ECO:0000313" key="13">
    <source>
        <dbReference type="EMBL" id="APA11194.1"/>
    </source>
</evidence>
<dbReference type="InterPro" id="IPR036736">
    <property type="entry name" value="ACP-like_sf"/>
</dbReference>
<dbReference type="SUPFAM" id="SSF50129">
    <property type="entry name" value="GroES-like"/>
    <property type="match status" value="1"/>
</dbReference>
<dbReference type="Proteomes" id="UP000177798">
    <property type="component" value="Chromosome 7"/>
</dbReference>
<dbReference type="SUPFAM" id="SSF53901">
    <property type="entry name" value="Thiolase-like"/>
    <property type="match status" value="1"/>
</dbReference>
<dbReference type="InterPro" id="IPR020807">
    <property type="entry name" value="PKS_DH"/>
</dbReference>
<dbReference type="InterPro" id="IPR016035">
    <property type="entry name" value="Acyl_Trfase/lysoPLipase"/>
</dbReference>
<dbReference type="InterPro" id="IPR056501">
    <property type="entry name" value="NAD-bd_HRPKS_sdrA"/>
</dbReference>
<dbReference type="Pfam" id="PF02801">
    <property type="entry name" value="Ketoacyl-synt_C"/>
    <property type="match status" value="1"/>
</dbReference>
<evidence type="ECO:0000256" key="5">
    <source>
        <dbReference type="ARBA" id="ARBA00023002"/>
    </source>
</evidence>
<keyword evidence="5" id="KW-0560">Oxidoreductase</keyword>
<dbReference type="InterPro" id="IPR018201">
    <property type="entry name" value="Ketoacyl_synth_AS"/>
</dbReference>
<dbReference type="SMART" id="SM00829">
    <property type="entry name" value="PKS_ER"/>
    <property type="match status" value="1"/>
</dbReference>
<dbReference type="Gene3D" id="3.40.50.720">
    <property type="entry name" value="NAD(P)-binding Rossmann-like Domain"/>
    <property type="match status" value="1"/>
</dbReference>
<dbReference type="InterPro" id="IPR050091">
    <property type="entry name" value="PKS_NRPS_Biosynth_Enz"/>
</dbReference>
<dbReference type="Pfam" id="PF21089">
    <property type="entry name" value="PKS_DH_N"/>
    <property type="match status" value="1"/>
</dbReference>
<dbReference type="SMART" id="SM00827">
    <property type="entry name" value="PKS_AT"/>
    <property type="match status" value="1"/>
</dbReference>
<feature type="region of interest" description="C-terminal hotdog fold" evidence="8">
    <location>
        <begin position="1153"/>
        <end position="1310"/>
    </location>
</feature>
<gene>
    <name evidence="13" type="ORF">sscle_07g059640</name>
</gene>
<keyword evidence="6" id="KW-0511">Multifunctional enzyme</keyword>
<dbReference type="InterPro" id="IPR057326">
    <property type="entry name" value="KR_dom"/>
</dbReference>
<dbReference type="InterPro" id="IPR002364">
    <property type="entry name" value="Quin_OxRdtase/zeta-crystal_CS"/>
</dbReference>
<dbReference type="InterPro" id="IPR042104">
    <property type="entry name" value="PKS_dehydratase_sf"/>
</dbReference>
<dbReference type="InterPro" id="IPR020843">
    <property type="entry name" value="ER"/>
</dbReference>
<evidence type="ECO:0000259" key="10">
    <source>
        <dbReference type="PROSITE" id="PS50075"/>
    </source>
</evidence>
<dbReference type="InterPro" id="IPR014031">
    <property type="entry name" value="Ketoacyl_synth_C"/>
</dbReference>
<dbReference type="SUPFAM" id="SSF55048">
    <property type="entry name" value="Probable ACP-binding domain of malonyl-CoA ACP transacylase"/>
    <property type="match status" value="1"/>
</dbReference>
<dbReference type="Gene3D" id="3.40.366.10">
    <property type="entry name" value="Malonyl-Coenzyme A Acyl Carrier Protein, domain 2"/>
    <property type="match status" value="1"/>
</dbReference>
<evidence type="ECO:0000256" key="6">
    <source>
        <dbReference type="ARBA" id="ARBA00023268"/>
    </source>
</evidence>
<feature type="domain" description="PKS/mFAS DH" evidence="12">
    <location>
        <begin position="995"/>
        <end position="1310"/>
    </location>
</feature>
<dbReference type="PROSITE" id="PS52004">
    <property type="entry name" value="KS3_2"/>
    <property type="match status" value="1"/>
</dbReference>
<accession>A0A1D9Q8C6</accession>
<dbReference type="PROSITE" id="PS00606">
    <property type="entry name" value="KS3_1"/>
    <property type="match status" value="1"/>
</dbReference>
<organism evidence="13 14">
    <name type="scientific">Sclerotinia sclerotiorum (strain ATCC 18683 / 1980 / Ss-1)</name>
    <name type="common">White mold</name>
    <name type="synonym">Whetzelinia sclerotiorum</name>
    <dbReference type="NCBI Taxonomy" id="665079"/>
    <lineage>
        <taxon>Eukaryota</taxon>
        <taxon>Fungi</taxon>
        <taxon>Dikarya</taxon>
        <taxon>Ascomycota</taxon>
        <taxon>Pezizomycotina</taxon>
        <taxon>Leotiomycetes</taxon>
        <taxon>Helotiales</taxon>
        <taxon>Sclerotiniaceae</taxon>
        <taxon>Sclerotinia</taxon>
    </lineage>
</organism>
<dbReference type="InterPro" id="IPR014030">
    <property type="entry name" value="Ketoacyl_synth_N"/>
</dbReference>
<dbReference type="Gene3D" id="3.90.180.10">
    <property type="entry name" value="Medium-chain alcohol dehydrogenases, catalytic domain"/>
    <property type="match status" value="1"/>
</dbReference>
<keyword evidence="2" id="KW-0597">Phosphoprotein</keyword>
<dbReference type="InterPro" id="IPR013149">
    <property type="entry name" value="ADH-like_C"/>
</dbReference>
<proteinExistence type="predicted"/>
<dbReference type="GO" id="GO:0031177">
    <property type="term" value="F:phosphopantetheine binding"/>
    <property type="evidence" value="ECO:0007669"/>
    <property type="project" value="InterPro"/>
</dbReference>
<dbReference type="GO" id="GO:0006633">
    <property type="term" value="P:fatty acid biosynthetic process"/>
    <property type="evidence" value="ECO:0007669"/>
    <property type="project" value="InterPro"/>
</dbReference>
<feature type="region of interest" description="Disordered" evidence="9">
    <location>
        <begin position="466"/>
        <end position="502"/>
    </location>
</feature>
<dbReference type="PROSITE" id="PS52019">
    <property type="entry name" value="PKS_MFAS_DH"/>
    <property type="match status" value="1"/>
</dbReference>
<evidence type="ECO:0000259" key="11">
    <source>
        <dbReference type="PROSITE" id="PS52004"/>
    </source>
</evidence>
<reference evidence="14" key="1">
    <citation type="journal article" date="2017" name="Genome Biol. Evol.">
        <title>The complete genome sequence of the phytopathogenic fungus Sclerotinia sclerotiorum reveals insights into the genome architecture of broad host range pathogens.</title>
        <authorList>
            <person name="Derbyshire M."/>
            <person name="Denton-Giles M."/>
            <person name="Hegedus D."/>
            <person name="Seifbarghy S."/>
            <person name="Rollins J."/>
            <person name="van Kan J."/>
            <person name="Seidl M.F."/>
            <person name="Faino L."/>
            <person name="Mbengue M."/>
            <person name="Navaud O."/>
            <person name="Raffaele S."/>
            <person name="Hammond-Kosack K."/>
            <person name="Heard S."/>
            <person name="Oliver R."/>
        </authorList>
    </citation>
    <scope>NUCLEOTIDE SEQUENCE [LARGE SCALE GENOMIC DNA]</scope>
    <source>
        <strain evidence="14">ATCC 18683 / 1980 / Ss-1</strain>
    </source>
</reference>
<dbReference type="SUPFAM" id="SSF47336">
    <property type="entry name" value="ACP-like"/>
    <property type="match status" value="1"/>
</dbReference>
<dbReference type="GO" id="GO:0016491">
    <property type="term" value="F:oxidoreductase activity"/>
    <property type="evidence" value="ECO:0007669"/>
    <property type="project" value="UniProtKB-KW"/>
</dbReference>
<dbReference type="InterPro" id="IPR020841">
    <property type="entry name" value="PKS_Beta-ketoAc_synthase_dom"/>
</dbReference>
<dbReference type="Gene3D" id="3.10.129.110">
    <property type="entry name" value="Polyketide synthase dehydratase"/>
    <property type="match status" value="1"/>
</dbReference>
<dbReference type="EMBL" id="CP017820">
    <property type="protein sequence ID" value="APA11194.1"/>
    <property type="molecule type" value="Genomic_DNA"/>
</dbReference>
<feature type="domain" description="Carrier" evidence="10">
    <location>
        <begin position="2540"/>
        <end position="2614"/>
    </location>
</feature>
<dbReference type="CDD" id="cd00833">
    <property type="entry name" value="PKS"/>
    <property type="match status" value="1"/>
</dbReference>
<dbReference type="Pfam" id="PF08659">
    <property type="entry name" value="KR"/>
    <property type="match status" value="1"/>
</dbReference>
<evidence type="ECO:0000256" key="1">
    <source>
        <dbReference type="ARBA" id="ARBA00022450"/>
    </source>
</evidence>
<dbReference type="InterPro" id="IPR009081">
    <property type="entry name" value="PP-bd_ACP"/>
</dbReference>
<dbReference type="InterPro" id="IPR032821">
    <property type="entry name" value="PKS_assoc"/>
</dbReference>
<sequence>MPQSLTVEEANSFIPMTPDESQEDQLEAIAVVGFGLNFPQDADTPENFWKMLVDGRSAMTDVPKDRWNIDSFYHPSADRHDSMNARGGHFLKEDISLFDAPFFSMPPAEAVCMDPQQRSLLECTYHALENAGMPMASIIGSRTSCYVGSFSREYEAMINRDPQMQAKYVAVGTGTAMLANRLSWFYDLRGSSISLDTACSSSLVALHLAVDNLRSGESNMSIVAGCNLMLNPDTNSIPLSNLGFLGRDSVCYSFDHRANGYARGEGTAVMVLKPIKQALKDNDIIRAVIRNTGTNQDGRTPGITQPSKEAQASLIQETYHRAGLDFKDTGFFEAHGTGTPIGDPREAGAIGIAFKDHVDEPLVVGAVKSNIGHLEGASGLAGLIKTILILEKGVIPRNIWFEKLNPEILADEWKLKFPTDTMAWPKEGLRRASVNSFGYGGANAHVIVDDAYHYLKSRKLAGKHQTVSSPPKVIHTNGMSNGTTNGRTYGTTNGTNNGTEIQTTDPEKYRLFVWSASDEGGLRRLSTSYQKYFQTLHSEKADFLDNLAYTLSRRRSNLPWKSFLVAISIENIHHELSAGSLSKPVRSSASLQPNLVFVFTGQGAQWYAMGRELMIYPTFQKVLSHAEKYLTTSLGCAWKLTEELKRSKDSSNVDNPALAQPLCTVIQIALVELLEEWNISPHAVVGHSSGEIAAAYCAGGISKESAYKIAYHRGALANRLAQKKRRNGAMIAVALSEAEIVSYLDQVAAQLGPKRLVVGCVNSPKNITLTGDEECVDLMKSLMNTQRIFARKLQVPVAYHSSHMQEIASEYLKCIRGIVPREVSLTTKAFPTMFSSVTGALATSDRLSQPDYWVENMVSQVKFAPALSELCATLLRVQPEQTEIAPLCLVEVGPHAALQRAVNETILADDTLSEASYDTTLRNGVNAIRSMMDLVGKLHCRGYKSDILALNCPQRVEADLKPLCDLPEYPFNHSQGYWLESRISENYRFSEFPRHELLGVRTTDWNPLEAKWRNMIRVSELPWIKDHKFNGSELYPAAGMLVMAIEASRQTARPNSKIASYNIENVSFFKALLVSLDAEGVETQFHLRPAKDNTNSSDRKHFNLYLCSSGQWAEICCGTIVTEYEEVNDAEILGPRNDDHLHSIWKNGVARCTRLLDSKDLYENLASFGFGFGPTFQALKQVRWNNECEATACLEPREWMKKVKDSHITLDHVIHPTALDAVMHLTAAAESKGTSNPLRTMVPTKIEKLWISNDLLLHAENQTIQIFTHPTFQGYRDTEFSVVAFDNLAHECQIVLEGYRATAITSLEPSSAGDARLAFDIDWKPAVDLLTDEECSTVCCATVNKDDFHDPIFIDKAELLCTFYIYHALEELNRRAYSGESHHTSKYIEWMRKQVDDYTSANPIPNPEENKPSLSDEEYFQMLSSELESGAEVDLINEVGKNLARILIGDVDALGILFNDDLAKGFYGGLTFVPSNKKASTYIDLLAHKDPTLKILEIGAGTGGSTASILDKLGKHGNDEKGEPRLGKYTYTDISPGFFEAASQRFSDFVDVMEFKVLDIEKDPIEQGLNVGEYDVVVASAVLHATANLENTLGNVHKMLKPNGTLLIIEPCNLEALRIPFIFGLLPGWWLSTEEHRFWGPLMSDDTWSSELKNAGFTGADICLRDFEDHRHTMSVIISKPAGDKISNILPPIPKTVIVVAERYKKETPLVAYLRSALIFHGISTDVIGCNEITSADLKDSVCISLLEIDNPFLCNITDDEWERLKTIVRSANGVLWLTRGAENDPALGMITGLARGLRSEYPHLNFVEVALEENCTTETIVKHSLNVLRKSINSDPIERNENEYWEKDRILYVNRVVEANYLNTHLTARTATQKPQQRVLGSKPDTQISLAIHNPGLLNTLRFEEGEVGRKELSPDQIEVHVKAAGLTFKDVQIALGQIPGNYLGLEFSGIVVRVGSDVPEETLKSGDRICGVAAGAFSTKLHVPISQVFKIPDSISFTTAAAIPVSFCIARHSLVNLAKLKKGESILIHSAAGGVGQAAIQLARTAEAVIYCTVGSQEKKELLCSLYQIPEQNVFVGRGASVVTKLKKLTDGVDVILNSANVEGIRRSFDVIKPFGRLIDVSQNDKRNLEDLPRMLFTKNNTYCTMDLAFILNESRSLIEELMTSVKSLLAKGLISAASPLKIYGSSEVENAFRFLQSGKSTGKTVVEMRSDDIITAVPSSQPTYSFREDSSYVIIGGLGGLGKSTATWMADRGAKHLILLGRSGATSQAALEFVAEMELKGIAIAAPPCDVTDEVALLAVLDMCSKTMPPIKGCIQGSMVLRDGLFESMSYENYQDSVRPKVQGSWNLHKHLPDSLDFFILLASAGGIVGTRGQSNYASGNTYQDALARYRVSRGLKCVSLDLGLIQGVGFAAENRDTLLAIKKLGYRGIHEKEYLAILDYLCDPSLPMMEDPLKSQIITGLEIPKVLLDTAEEAHDAEDWARWVRRPLFRNLAAMEGLDASKSDTGSVSESKKRLSEVDYKAAFAAAGTSAAAAARVASSGLREKLARTLRIPEEDIETQRSIHTYGVDSLVAVDLRYWLAKEMKADLSIFEIMGDDSLGKLSWLIAKRTTLFAGEISDAQKDQPA</sequence>
<dbReference type="Gene3D" id="3.30.70.3290">
    <property type="match status" value="1"/>
</dbReference>
<dbReference type="PROSITE" id="PS50075">
    <property type="entry name" value="CARRIER"/>
    <property type="match status" value="1"/>
</dbReference>
<feature type="active site" description="Proton donor; for dehydratase activity" evidence="8">
    <location>
        <position position="1220"/>
    </location>
</feature>
<dbReference type="CDD" id="cd02440">
    <property type="entry name" value="AdoMet_MTases"/>
    <property type="match status" value="1"/>
</dbReference>
<protein>
    <submittedName>
        <fullName evidence="13">Uncharacterized protein</fullName>
    </submittedName>
</protein>
<dbReference type="Pfam" id="PF08242">
    <property type="entry name" value="Methyltransf_12"/>
    <property type="match status" value="1"/>
</dbReference>
<dbReference type="SMART" id="SM00826">
    <property type="entry name" value="PKS_DH"/>
    <property type="match status" value="1"/>
</dbReference>
<evidence type="ECO:0000256" key="8">
    <source>
        <dbReference type="PROSITE-ProRule" id="PRU01363"/>
    </source>
</evidence>
<dbReference type="InterPro" id="IPR011032">
    <property type="entry name" value="GroES-like_sf"/>
</dbReference>
<dbReference type="InterPro" id="IPR036291">
    <property type="entry name" value="NAD(P)-bd_dom_sf"/>
</dbReference>
<dbReference type="InterPro" id="IPR049552">
    <property type="entry name" value="PKS_DH_N"/>
</dbReference>
<keyword evidence="1" id="KW-0596">Phosphopantetheine</keyword>
<dbReference type="InterPro" id="IPR020806">
    <property type="entry name" value="PKS_PP-bd"/>
</dbReference>
<dbReference type="PANTHER" id="PTHR43775">
    <property type="entry name" value="FATTY ACID SYNTHASE"/>
    <property type="match status" value="1"/>
</dbReference>
<keyword evidence="7" id="KW-0012">Acyltransferase</keyword>
<feature type="active site" description="Proton acceptor; for dehydratase activity" evidence="8">
    <location>
        <position position="1027"/>
    </location>
</feature>
<dbReference type="SUPFAM" id="SSF53335">
    <property type="entry name" value="S-adenosyl-L-methionine-dependent methyltransferases"/>
    <property type="match status" value="1"/>
</dbReference>
<dbReference type="Pfam" id="PF23114">
    <property type="entry name" value="NAD-bd_HRPKS_sdrA"/>
    <property type="match status" value="1"/>
</dbReference>
<dbReference type="InterPro" id="IPR013968">
    <property type="entry name" value="PKS_KR"/>
</dbReference>
<dbReference type="GO" id="GO:0004315">
    <property type="term" value="F:3-oxoacyl-[acyl-carrier-protein] synthase activity"/>
    <property type="evidence" value="ECO:0007669"/>
    <property type="project" value="InterPro"/>
</dbReference>
<feature type="compositionally biased region" description="Low complexity" evidence="9">
    <location>
        <begin position="481"/>
        <end position="499"/>
    </location>
</feature>
<dbReference type="Pfam" id="PF00698">
    <property type="entry name" value="Acyl_transf_1"/>
    <property type="match status" value="1"/>
</dbReference>
<dbReference type="CDD" id="cd05274">
    <property type="entry name" value="KR_FAS_SDR_x"/>
    <property type="match status" value="1"/>
</dbReference>
<dbReference type="PROSITE" id="PS01162">
    <property type="entry name" value="QOR_ZETA_CRYSTAL"/>
    <property type="match status" value="1"/>
</dbReference>
<dbReference type="InterPro" id="IPR049900">
    <property type="entry name" value="PKS_mFAS_DH"/>
</dbReference>
<dbReference type="Pfam" id="PF00109">
    <property type="entry name" value="ketoacyl-synt"/>
    <property type="match status" value="1"/>
</dbReference>
<dbReference type="Pfam" id="PF14765">
    <property type="entry name" value="PS-DH"/>
    <property type="match status" value="1"/>
</dbReference>
<dbReference type="CDD" id="cd05195">
    <property type="entry name" value="enoyl_red"/>
    <property type="match status" value="1"/>
</dbReference>
<dbReference type="Gene3D" id="3.40.47.10">
    <property type="match status" value="1"/>
</dbReference>
<keyword evidence="3" id="KW-0808">Transferase</keyword>
<dbReference type="InterPro" id="IPR014043">
    <property type="entry name" value="Acyl_transferase_dom"/>
</dbReference>
<evidence type="ECO:0000313" key="14">
    <source>
        <dbReference type="Proteomes" id="UP000177798"/>
    </source>
</evidence>
<dbReference type="VEuPathDB" id="FungiDB:sscle_07g059640"/>
<evidence type="ECO:0000256" key="3">
    <source>
        <dbReference type="ARBA" id="ARBA00022679"/>
    </source>
</evidence>
<dbReference type="PANTHER" id="PTHR43775:SF29">
    <property type="entry name" value="ASPERFURANONE POLYKETIDE SYNTHASE AFOG-RELATED"/>
    <property type="match status" value="1"/>
</dbReference>
<dbReference type="Gene3D" id="3.40.50.150">
    <property type="entry name" value="Vaccinia Virus protein VP39"/>
    <property type="match status" value="1"/>
</dbReference>
<dbReference type="GO" id="GO:0008270">
    <property type="term" value="F:zinc ion binding"/>
    <property type="evidence" value="ECO:0007669"/>
    <property type="project" value="InterPro"/>
</dbReference>
<dbReference type="SMART" id="SM00825">
    <property type="entry name" value="PKS_KS"/>
    <property type="match status" value="1"/>
</dbReference>
<dbReference type="GO" id="GO:0044550">
    <property type="term" value="P:secondary metabolite biosynthetic process"/>
    <property type="evidence" value="ECO:0007669"/>
    <property type="project" value="UniProtKB-ARBA"/>
</dbReference>
<dbReference type="InterPro" id="IPR016036">
    <property type="entry name" value="Malonyl_transacylase_ACP-bd"/>
</dbReference>
<evidence type="ECO:0000256" key="9">
    <source>
        <dbReference type="SAM" id="MobiDB-lite"/>
    </source>
</evidence>
<dbReference type="InterPro" id="IPR001227">
    <property type="entry name" value="Ac_transferase_dom_sf"/>
</dbReference>
<name>A0A1D9Q8C6_SCLS1</name>
<dbReference type="Gene3D" id="1.10.1200.10">
    <property type="entry name" value="ACP-like"/>
    <property type="match status" value="1"/>
</dbReference>
<dbReference type="Pfam" id="PF08240">
    <property type="entry name" value="ADH_N"/>
    <property type="match status" value="1"/>
</dbReference>
<dbReference type="InterPro" id="IPR049551">
    <property type="entry name" value="PKS_DH_C"/>
</dbReference>
<evidence type="ECO:0000256" key="2">
    <source>
        <dbReference type="ARBA" id="ARBA00022553"/>
    </source>
</evidence>
<dbReference type="InterPro" id="IPR029063">
    <property type="entry name" value="SAM-dependent_MTases_sf"/>
</dbReference>
<dbReference type="Pfam" id="PF00107">
    <property type="entry name" value="ADH_zinc_N"/>
    <property type="match status" value="1"/>
</dbReference>
<dbReference type="SMART" id="SM00823">
    <property type="entry name" value="PKS_PP"/>
    <property type="match status" value="1"/>
</dbReference>
<dbReference type="InterPro" id="IPR013217">
    <property type="entry name" value="Methyltransf_12"/>
</dbReference>
<evidence type="ECO:0000256" key="7">
    <source>
        <dbReference type="ARBA" id="ARBA00023315"/>
    </source>
</evidence>
<dbReference type="InterPro" id="IPR016039">
    <property type="entry name" value="Thiolase-like"/>
</dbReference>
<dbReference type="Pfam" id="PF16197">
    <property type="entry name" value="KAsynt_C_assoc"/>
    <property type="match status" value="1"/>
</dbReference>
<dbReference type="SUPFAM" id="SSF51735">
    <property type="entry name" value="NAD(P)-binding Rossmann-fold domains"/>
    <property type="match status" value="2"/>
</dbReference>
<evidence type="ECO:0000259" key="12">
    <source>
        <dbReference type="PROSITE" id="PS52019"/>
    </source>
</evidence>
<keyword evidence="4" id="KW-0521">NADP</keyword>
<dbReference type="InterPro" id="IPR013154">
    <property type="entry name" value="ADH-like_N"/>
</dbReference>
<evidence type="ECO:0000256" key="4">
    <source>
        <dbReference type="ARBA" id="ARBA00022857"/>
    </source>
</evidence>
<dbReference type="Pfam" id="PF23297">
    <property type="entry name" value="ACP_SdgA_C"/>
    <property type="match status" value="1"/>
</dbReference>
<feature type="region of interest" description="N-terminal hotdog fold" evidence="8">
    <location>
        <begin position="995"/>
        <end position="1127"/>
    </location>
</feature>
<dbReference type="SUPFAM" id="SSF52151">
    <property type="entry name" value="FabD/lysophospholipase-like"/>
    <property type="match status" value="1"/>
</dbReference>
<dbReference type="SMART" id="SM00822">
    <property type="entry name" value="PKS_KR"/>
    <property type="match status" value="1"/>
</dbReference>